<dbReference type="OrthoDB" id="3536544at2"/>
<name>A0A0L6CGX8_9MICO</name>
<dbReference type="AlphaFoldDB" id="A0A0L6CGX8"/>
<keyword evidence="1" id="KW-0732">Signal</keyword>
<protein>
    <recommendedName>
        <fullName evidence="4">Secreted protein</fullName>
    </recommendedName>
</protein>
<dbReference type="Proteomes" id="UP000037397">
    <property type="component" value="Unassembled WGS sequence"/>
</dbReference>
<dbReference type="RefSeq" id="WP_050669375.1">
    <property type="nucleotide sequence ID" value="NZ_LAIR01000002.1"/>
</dbReference>
<proteinExistence type="predicted"/>
<evidence type="ECO:0000313" key="2">
    <source>
        <dbReference type="EMBL" id="KNX37057.1"/>
    </source>
</evidence>
<sequence length="157" mass="16627">MATTLAAAGLALVGSAAVTAPSASAETKCSTNSKEFPTSGFNVDVTIRMCIDRWWGGPGGSYEYRRARAEISWGDAGGNKWDNFDVQVRLENNDADVRTRWCDVTSLMDNNSSGSTTCQTDTVVNGSGNTADGYVSYNLNDDGNGDYGWSLTGSPAI</sequence>
<gene>
    <name evidence="2" type="ORF">VV01_07705</name>
</gene>
<comment type="caution">
    <text evidence="2">The sequence shown here is derived from an EMBL/GenBank/DDBJ whole genome shotgun (WGS) entry which is preliminary data.</text>
</comment>
<evidence type="ECO:0008006" key="4">
    <source>
        <dbReference type="Google" id="ProtNLM"/>
    </source>
</evidence>
<evidence type="ECO:0000256" key="1">
    <source>
        <dbReference type="SAM" id="SignalP"/>
    </source>
</evidence>
<reference evidence="3" key="1">
    <citation type="submission" date="2015-03" db="EMBL/GenBank/DDBJ databases">
        <title>Luteipulveratus halotolerans sp. nov., a novel actinobacterium (Dermacoccaceae) from Sarawak, Malaysia.</title>
        <authorList>
            <person name="Juboi H."/>
            <person name="Basik A."/>
            <person name="Shamsul S.S."/>
            <person name="Arnold P."/>
            <person name="Schmitt E.K."/>
            <person name="Sanglier J.-J."/>
            <person name="Yeo T."/>
        </authorList>
    </citation>
    <scope>NUCLEOTIDE SEQUENCE [LARGE SCALE GENOMIC DNA]</scope>
    <source>
        <strain evidence="3">C296001</strain>
    </source>
</reference>
<keyword evidence="3" id="KW-1185">Reference proteome</keyword>
<feature type="signal peptide" evidence="1">
    <location>
        <begin position="1"/>
        <end position="25"/>
    </location>
</feature>
<evidence type="ECO:0000313" key="3">
    <source>
        <dbReference type="Proteomes" id="UP000037397"/>
    </source>
</evidence>
<feature type="chain" id="PRO_5005562569" description="Secreted protein" evidence="1">
    <location>
        <begin position="26"/>
        <end position="157"/>
    </location>
</feature>
<organism evidence="2 3">
    <name type="scientific">Luteipulveratus halotolerans</name>
    <dbReference type="NCBI Taxonomy" id="1631356"/>
    <lineage>
        <taxon>Bacteria</taxon>
        <taxon>Bacillati</taxon>
        <taxon>Actinomycetota</taxon>
        <taxon>Actinomycetes</taxon>
        <taxon>Micrococcales</taxon>
        <taxon>Dermacoccaceae</taxon>
        <taxon>Luteipulveratus</taxon>
    </lineage>
</organism>
<accession>A0A0L6CGX8</accession>
<dbReference type="EMBL" id="LAIR01000002">
    <property type="protein sequence ID" value="KNX37057.1"/>
    <property type="molecule type" value="Genomic_DNA"/>
</dbReference>